<reference evidence="6 7" key="1">
    <citation type="journal article" date="2019" name="Int. J. Syst. Evol. Microbiol.">
        <title>The Global Catalogue of Microorganisms (GCM) 10K type strain sequencing project: providing services to taxonomists for standard genome sequencing and annotation.</title>
        <authorList>
            <consortium name="The Broad Institute Genomics Platform"/>
            <consortium name="The Broad Institute Genome Sequencing Center for Infectious Disease"/>
            <person name="Wu L."/>
            <person name="Ma J."/>
        </authorList>
    </citation>
    <scope>NUCLEOTIDE SEQUENCE [LARGE SCALE GENOMIC DNA]</scope>
    <source>
        <strain evidence="6 7">JCM 9383</strain>
    </source>
</reference>
<sequence length="183" mass="20067">MSAMRADARRNYDRLLAEAEAAFRERGTGAPLEEIARSAGVGIGTLYRHFPTRDALLEALLHDRFSTLCEREAELAGADSPRAALIDWLRDFARSSSRYRGLPDSVMATLANEESALHASCHAMREAGARLLARAQEAGEVRADLRPDELLLLAASVSWAAEHQEGDSAERLLTLLIEGIDPR</sequence>
<feature type="domain" description="HTH tetR-type" evidence="5">
    <location>
        <begin position="9"/>
        <end position="68"/>
    </location>
</feature>
<protein>
    <submittedName>
        <fullName evidence="6">TetR/AcrR family transcriptional regulator</fullName>
    </submittedName>
</protein>
<dbReference type="PANTHER" id="PTHR30055:SF234">
    <property type="entry name" value="HTH-TYPE TRANSCRIPTIONAL REGULATOR BETI"/>
    <property type="match status" value="1"/>
</dbReference>
<dbReference type="EMBL" id="BAAAUX010000008">
    <property type="protein sequence ID" value="GAA2782890.1"/>
    <property type="molecule type" value="Genomic_DNA"/>
</dbReference>
<dbReference type="InterPro" id="IPR009057">
    <property type="entry name" value="Homeodomain-like_sf"/>
</dbReference>
<dbReference type="SUPFAM" id="SSF46689">
    <property type="entry name" value="Homeodomain-like"/>
    <property type="match status" value="1"/>
</dbReference>
<evidence type="ECO:0000313" key="6">
    <source>
        <dbReference type="EMBL" id="GAA2782890.1"/>
    </source>
</evidence>
<name>A0ABN3V822_9PSEU</name>
<feature type="DNA-binding region" description="H-T-H motif" evidence="4">
    <location>
        <begin position="31"/>
        <end position="50"/>
    </location>
</feature>
<evidence type="ECO:0000256" key="3">
    <source>
        <dbReference type="ARBA" id="ARBA00023163"/>
    </source>
</evidence>
<evidence type="ECO:0000256" key="2">
    <source>
        <dbReference type="ARBA" id="ARBA00023125"/>
    </source>
</evidence>
<keyword evidence="3" id="KW-0804">Transcription</keyword>
<evidence type="ECO:0000313" key="7">
    <source>
        <dbReference type="Proteomes" id="UP001500979"/>
    </source>
</evidence>
<dbReference type="InterPro" id="IPR001647">
    <property type="entry name" value="HTH_TetR"/>
</dbReference>
<proteinExistence type="predicted"/>
<comment type="caution">
    <text evidence="6">The sequence shown here is derived from an EMBL/GenBank/DDBJ whole genome shotgun (WGS) entry which is preliminary data.</text>
</comment>
<dbReference type="RefSeq" id="WP_344678837.1">
    <property type="nucleotide sequence ID" value="NZ_BAAAUX010000008.1"/>
</dbReference>
<dbReference type="PRINTS" id="PR00455">
    <property type="entry name" value="HTHTETR"/>
</dbReference>
<evidence type="ECO:0000259" key="5">
    <source>
        <dbReference type="PROSITE" id="PS50977"/>
    </source>
</evidence>
<accession>A0ABN3V822</accession>
<gene>
    <name evidence="6" type="ORF">GCM10010470_16110</name>
</gene>
<dbReference type="InterPro" id="IPR036271">
    <property type="entry name" value="Tet_transcr_reg_TetR-rel_C_sf"/>
</dbReference>
<keyword evidence="1" id="KW-0805">Transcription regulation</keyword>
<dbReference type="PANTHER" id="PTHR30055">
    <property type="entry name" value="HTH-TYPE TRANSCRIPTIONAL REGULATOR RUTR"/>
    <property type="match status" value="1"/>
</dbReference>
<dbReference type="InterPro" id="IPR050109">
    <property type="entry name" value="HTH-type_TetR-like_transc_reg"/>
</dbReference>
<dbReference type="InterPro" id="IPR049445">
    <property type="entry name" value="TetR_SbtR-like_C"/>
</dbReference>
<dbReference type="PROSITE" id="PS50977">
    <property type="entry name" value="HTH_TETR_2"/>
    <property type="match status" value="1"/>
</dbReference>
<dbReference type="Pfam" id="PF00440">
    <property type="entry name" value="TetR_N"/>
    <property type="match status" value="1"/>
</dbReference>
<evidence type="ECO:0000256" key="4">
    <source>
        <dbReference type="PROSITE-ProRule" id="PRU00335"/>
    </source>
</evidence>
<dbReference type="Proteomes" id="UP001500979">
    <property type="component" value="Unassembled WGS sequence"/>
</dbReference>
<evidence type="ECO:0000256" key="1">
    <source>
        <dbReference type="ARBA" id="ARBA00023015"/>
    </source>
</evidence>
<organism evidence="6 7">
    <name type="scientific">Saccharopolyspora taberi</name>
    <dbReference type="NCBI Taxonomy" id="60895"/>
    <lineage>
        <taxon>Bacteria</taxon>
        <taxon>Bacillati</taxon>
        <taxon>Actinomycetota</taxon>
        <taxon>Actinomycetes</taxon>
        <taxon>Pseudonocardiales</taxon>
        <taxon>Pseudonocardiaceae</taxon>
        <taxon>Saccharopolyspora</taxon>
    </lineage>
</organism>
<dbReference type="SUPFAM" id="SSF48498">
    <property type="entry name" value="Tetracyclin repressor-like, C-terminal domain"/>
    <property type="match status" value="1"/>
</dbReference>
<dbReference type="Gene3D" id="1.10.357.10">
    <property type="entry name" value="Tetracycline Repressor, domain 2"/>
    <property type="match status" value="1"/>
</dbReference>
<dbReference type="Pfam" id="PF21597">
    <property type="entry name" value="TetR_C_43"/>
    <property type="match status" value="1"/>
</dbReference>
<keyword evidence="2 4" id="KW-0238">DNA-binding</keyword>
<keyword evidence="7" id="KW-1185">Reference proteome</keyword>